<reference evidence="2" key="1">
    <citation type="submission" date="2011-03" db="EMBL/GenBank/DDBJ databases">
        <title>The genome sequence of Vavraia culicis strain floridensis.</title>
        <authorList>
            <consortium name="The Broad Institute Genome Sequencing Platform"/>
            <person name="Cuomo C."/>
            <person name="Becnel J."/>
            <person name="Sanscrainte N."/>
            <person name="Young S.K."/>
            <person name="Zeng Q."/>
            <person name="Gargeya S."/>
            <person name="Fitzgerald M."/>
            <person name="Haas B."/>
            <person name="Abouelleil A."/>
            <person name="Alvarado L."/>
            <person name="Arachchi H.M."/>
            <person name="Berlin A."/>
            <person name="Chapman S.B."/>
            <person name="Gearin G."/>
            <person name="Goldberg J."/>
            <person name="Griggs A."/>
            <person name="Gujja S."/>
            <person name="Hansen M."/>
            <person name="Heiman D."/>
            <person name="Howarth C."/>
            <person name="Larimer J."/>
            <person name="Lui A."/>
            <person name="MacDonald P.J.P."/>
            <person name="McCowen C."/>
            <person name="Montmayeur A."/>
            <person name="Murphy C."/>
            <person name="Neiman D."/>
            <person name="Pearson M."/>
            <person name="Priest M."/>
            <person name="Roberts A."/>
            <person name="Saif S."/>
            <person name="Shea T."/>
            <person name="Sisk P."/>
            <person name="Stolte C."/>
            <person name="Sykes S."/>
            <person name="Wortman J."/>
            <person name="Nusbaum C."/>
            <person name="Birren B."/>
        </authorList>
    </citation>
    <scope>NUCLEOTIDE SEQUENCE [LARGE SCALE GENOMIC DNA]</scope>
    <source>
        <strain evidence="2">floridensis</strain>
    </source>
</reference>
<dbReference type="EMBL" id="GL877410">
    <property type="protein sequence ID" value="ELA47915.1"/>
    <property type="molecule type" value="Genomic_DNA"/>
</dbReference>
<organism evidence="1 2">
    <name type="scientific">Vavraia culicis (isolate floridensis)</name>
    <name type="common">Microsporidian parasite</name>
    <dbReference type="NCBI Taxonomy" id="948595"/>
    <lineage>
        <taxon>Eukaryota</taxon>
        <taxon>Fungi</taxon>
        <taxon>Fungi incertae sedis</taxon>
        <taxon>Microsporidia</taxon>
        <taxon>Pleistophoridae</taxon>
        <taxon>Vavraia</taxon>
    </lineage>
</organism>
<evidence type="ECO:0000313" key="1">
    <source>
        <dbReference type="EMBL" id="ELA47915.1"/>
    </source>
</evidence>
<dbReference type="VEuPathDB" id="MicrosporidiaDB:VCUG_00635"/>
<accession>L2GXV6</accession>
<gene>
    <name evidence="1" type="ORF">VCUG_00635</name>
</gene>
<dbReference type="RefSeq" id="XP_008073656.1">
    <property type="nucleotide sequence ID" value="XM_008075465.1"/>
</dbReference>
<dbReference type="InParanoid" id="L2GXV6"/>
<dbReference type="HOGENOM" id="CLU_012976_0_0_1"/>
<dbReference type="GeneID" id="19878520"/>
<dbReference type="Proteomes" id="UP000011081">
    <property type="component" value="Unassembled WGS sequence"/>
</dbReference>
<keyword evidence="2" id="KW-1185">Reference proteome</keyword>
<proteinExistence type="predicted"/>
<sequence length="972" mass="111122">MQFDICDYIRVATKYLLLFKSMSDTAETDYLVYNSLKETELENFLIGCESSTVVSAPMHESSGVHSRNTCTKVFGSDEYTDNKRSVSYTNEILGLGRRKYIKYVDFVNANIEDMSFVIIKVPLTMSLFRKLVKLSMYNICEFTSNEMHEIFAHLYPFQDKQGLLAYVTCLHLQENASLVRKLKKCHKTGDKSNFNEQTRFLSKCIFDIIDDSVSFVEMVNQNIEFRFRGEGCFYGQFNRKIHSEKIIHHELELSSLVIGFLFNYLDLHYNYLEDNIHTLVNKFNGRGTQSPLVLRITYISDKINDDCEIENTDMLSATDVLLRKINTISNFVYQIEHNIKDVILEFSEVNASVDSSWIHFIPALRTIQCDRCSVDFISSIPKDMLTVEVDFYNTSDNEITNVSQDIAVARYYDGIFYGNLVFDGAQRQIVIIGEKIQGSLTFAYNEKYEEIKISNISGNVCLSNIAGINRIAWNMHEYCNELSYEKKDNGKSSLKLVNAQICDSVILDTNIGVLSFRNVYFGTNQKFIFVDTNTFIHISESYGLYDLTPFFGIELDIQQSMELIISPIQDDEMKLSRLELSGARLHSTVKLSDIFKYVKLSNIFVVDDSSFILNAQCKELVLNECAGTIDFTGIKQLDMVEIMFSQAESIYATFANPVSVRDLRLHCINQTPETLQNLLFNFKDIERLQIVNNSSSAFYTSCLPYKQDIAQFFEYERPMNATMPLSMNLLAEHSDYPHLKGHVISSLVVNSVLTSSISECTASTIRELDLTNTIIMKDNWISLSKLTNLKILKLCVDNLTDAFFKNLPPSIRLLKLSSMTTRDVEWNVEDKFGCSNPLVALPNLRILLVDANFIPILSHSDPIPRSLEAIQVRLTERFAKAPSMARSKFKISELYISDEDDIVGDCNKSVGRKVKALLMFLSNYVDFTVLDHLMLVSSSGLIIIDPLTYEILNKDEMCVPIGFGEDRNLMWR</sequence>
<evidence type="ECO:0000313" key="2">
    <source>
        <dbReference type="Proteomes" id="UP000011081"/>
    </source>
</evidence>
<dbReference type="SUPFAM" id="SSF52047">
    <property type="entry name" value="RNI-like"/>
    <property type="match status" value="1"/>
</dbReference>
<protein>
    <submittedName>
        <fullName evidence="1">Uncharacterized protein</fullName>
    </submittedName>
</protein>
<name>L2GXV6_VAVCU</name>
<dbReference type="OrthoDB" id="10039566at2759"/>
<dbReference type="AlphaFoldDB" id="L2GXV6"/>